<reference evidence="1 2" key="1">
    <citation type="submission" date="2020-02" db="EMBL/GenBank/DDBJ databases">
        <authorList>
            <person name="Ferguson B K."/>
        </authorList>
    </citation>
    <scope>NUCLEOTIDE SEQUENCE [LARGE SCALE GENOMIC DNA]</scope>
</reference>
<dbReference type="EMBL" id="CADCXU010023532">
    <property type="protein sequence ID" value="CAB0010980.1"/>
    <property type="molecule type" value="Genomic_DNA"/>
</dbReference>
<feature type="non-terminal residue" evidence="1">
    <location>
        <position position="195"/>
    </location>
</feature>
<evidence type="ECO:0000313" key="1">
    <source>
        <dbReference type="EMBL" id="CAB0010980.1"/>
    </source>
</evidence>
<dbReference type="Proteomes" id="UP000479000">
    <property type="component" value="Unassembled WGS sequence"/>
</dbReference>
<accession>A0A6H5H2P7</accession>
<name>A0A6H5H2P7_9HEMI</name>
<sequence>MGTLFVWVSKKIQIVGVAGKTGEKHEQKGGFSMTTHRTPPNISTFAELGGAHSEEFIHLSTFAHRPALVVTNTRTFTIGNSNLSSNLPYAHTRTYTPGKKPILIDNNPYLWANIDCIQFSEALVGAQPYGESKNRIKTLRSRLLTFIIHQGHNSRSHRSVFPHLTGIVVETEDLGRSFFKDSNECRRNLMKFGMG</sequence>
<keyword evidence="2" id="KW-1185">Reference proteome</keyword>
<dbReference type="AlphaFoldDB" id="A0A6H5H2P7"/>
<proteinExistence type="predicted"/>
<evidence type="ECO:0000313" key="2">
    <source>
        <dbReference type="Proteomes" id="UP000479000"/>
    </source>
</evidence>
<protein>
    <submittedName>
        <fullName evidence="1">Uncharacterized protein</fullName>
    </submittedName>
</protein>
<gene>
    <name evidence="1" type="ORF">NTEN_LOCUS15973</name>
</gene>
<organism evidence="1 2">
    <name type="scientific">Nesidiocoris tenuis</name>
    <dbReference type="NCBI Taxonomy" id="355587"/>
    <lineage>
        <taxon>Eukaryota</taxon>
        <taxon>Metazoa</taxon>
        <taxon>Ecdysozoa</taxon>
        <taxon>Arthropoda</taxon>
        <taxon>Hexapoda</taxon>
        <taxon>Insecta</taxon>
        <taxon>Pterygota</taxon>
        <taxon>Neoptera</taxon>
        <taxon>Paraneoptera</taxon>
        <taxon>Hemiptera</taxon>
        <taxon>Heteroptera</taxon>
        <taxon>Panheteroptera</taxon>
        <taxon>Cimicomorpha</taxon>
        <taxon>Miridae</taxon>
        <taxon>Dicyphina</taxon>
        <taxon>Nesidiocoris</taxon>
    </lineage>
</organism>